<dbReference type="InterPro" id="IPR011662">
    <property type="entry name" value="Secretin/TonB_short_N"/>
</dbReference>
<dbReference type="Proteomes" id="UP000192756">
    <property type="component" value="Unassembled WGS sequence"/>
</dbReference>
<dbReference type="InterPro" id="IPR039426">
    <property type="entry name" value="TonB-dep_rcpt-like"/>
</dbReference>
<reference evidence="14" key="1">
    <citation type="submission" date="2017-04" db="EMBL/GenBank/DDBJ databases">
        <authorList>
            <person name="Varghese N."/>
            <person name="Submissions S."/>
        </authorList>
    </citation>
    <scope>NUCLEOTIDE SEQUENCE [LARGE SCALE GENOMIC DNA]</scope>
    <source>
        <strain evidence="14">DSM 12126</strain>
    </source>
</reference>
<dbReference type="InterPro" id="IPR023996">
    <property type="entry name" value="TonB-dep_OMP_SusC/RagA"/>
</dbReference>
<keyword evidence="2 10" id="KW-0813">Transport</keyword>
<keyword evidence="4" id="KW-0410">Iron transport</keyword>
<evidence type="ECO:0000256" key="7">
    <source>
        <dbReference type="ARBA" id="ARBA00023077"/>
    </source>
</evidence>
<dbReference type="SMART" id="SM00965">
    <property type="entry name" value="STN"/>
    <property type="match status" value="1"/>
</dbReference>
<keyword evidence="3 10" id="KW-1134">Transmembrane beta strand</keyword>
<dbReference type="Pfam" id="PF07660">
    <property type="entry name" value="STN"/>
    <property type="match status" value="1"/>
</dbReference>
<dbReference type="InterPro" id="IPR036942">
    <property type="entry name" value="Beta-barrel_TonB_sf"/>
</dbReference>
<evidence type="ECO:0000256" key="5">
    <source>
        <dbReference type="ARBA" id="ARBA00022692"/>
    </source>
</evidence>
<keyword evidence="4" id="KW-0406">Ion transport</keyword>
<evidence type="ECO:0000256" key="10">
    <source>
        <dbReference type="PROSITE-ProRule" id="PRU01360"/>
    </source>
</evidence>
<evidence type="ECO:0000256" key="1">
    <source>
        <dbReference type="ARBA" id="ARBA00004571"/>
    </source>
</evidence>
<keyword evidence="7 11" id="KW-0798">TonB box</keyword>
<evidence type="ECO:0000256" key="6">
    <source>
        <dbReference type="ARBA" id="ARBA00023004"/>
    </source>
</evidence>
<dbReference type="GO" id="GO:0009279">
    <property type="term" value="C:cell outer membrane"/>
    <property type="evidence" value="ECO:0007669"/>
    <property type="project" value="UniProtKB-SubCell"/>
</dbReference>
<protein>
    <submittedName>
        <fullName evidence="13">TonB-linked outer membrane protein, SusC/RagA family</fullName>
    </submittedName>
</protein>
<evidence type="ECO:0000256" key="11">
    <source>
        <dbReference type="RuleBase" id="RU003357"/>
    </source>
</evidence>
<comment type="similarity">
    <text evidence="10 11">Belongs to the TonB-dependent receptor family.</text>
</comment>
<dbReference type="RefSeq" id="WP_084236994.1">
    <property type="nucleotide sequence ID" value="NZ_FWXT01000001.1"/>
</dbReference>
<keyword evidence="6" id="KW-0408">Iron</keyword>
<dbReference type="InterPro" id="IPR037066">
    <property type="entry name" value="Plug_dom_sf"/>
</dbReference>
<accession>A0A1W1ZFG1</accession>
<dbReference type="Gene3D" id="2.40.170.20">
    <property type="entry name" value="TonB-dependent receptor, beta-barrel domain"/>
    <property type="match status" value="1"/>
</dbReference>
<dbReference type="STRING" id="151894.SAMN04488524_0678"/>
<dbReference type="NCBIfam" id="TIGR04056">
    <property type="entry name" value="OMP_RagA_SusC"/>
    <property type="match status" value="1"/>
</dbReference>
<evidence type="ECO:0000313" key="14">
    <source>
        <dbReference type="Proteomes" id="UP000192756"/>
    </source>
</evidence>
<dbReference type="OrthoDB" id="9768177at2"/>
<keyword evidence="9 10" id="KW-0998">Cell outer membrane</keyword>
<sequence>MYKKNRRTWCVPPGYAKQFFRIMKVLLLLLTACLMQVSASSFAQRISLSEKDASLISVFEKISTQSGFNFIVTNEIMAGAKPVTINVQRQEIKTVLEQLFKNQPLSFSLEDKVIIVTRKTPSFLDRLSGVIQQIMKELTIKGRVTDENGKPLPNASIRVKGKSAVTNTNQDGEFELKGVDEEAVLQVSYVGYKTFEIAVKGAGMPLEIKLNVATGELNEVAIVNTGYQKVSREKITGSVVTIGSEELEKRNTVNILQNLEGTVPGLVLYRDNATIRGVGTFQTNANILVVVDGLPIEGSIADVNPYDVESINVLKDAAASAIYGARASNGVIVVTTKKAREKGKTIIEASGNFTITDKPDYSYRNFMTPAQQVDWERDYYSWYFNGGDGTVANPVAAFENDISIGTAISPVQYDHYLLKKGQISQAQLNDRLAEYKTHDFANAYKDLALKNQAVQQYNLALRTNNGKSQHSLVLNYTTDNGGIINAYNRRLNLFYKGSYAIARWLDIDYGVNSVIGKIRSHNSTLATNPFNVPAYSSLLNTDGSRAYYSTSQFNRYNTITETTAKLYSTRFNHLDELERDFVNTSVLNTRYYVNLNFKVLKGLSINPMFQYEDLRRDVSAYSEAESYTMRWLQNVYTTRSGTAGNYSYTNLLPVGGKLSTTKERSPNYTGRLQANYEREFGKHGFLALAGMELRQTRVYGERGVLLGYDDQLQTQLTNTLNFNALYNVNSTFWNPNYPVQRRHFLTEISTLGLVPDQLHRFASGYANLTYTYDKKYNLLASLRKDYADLFGSDEKYRGKPLWSAGASWLASNEEFLKGFTLLNYLKVRATYGLTGNIRTDVSSVLSAISETNPITQLPGATVTNPPNPLLRWEKTATSNIGLDFRLLNDRLRGTIDMYRRKGTDLFALKRFDSSEGFTSMVINNASMVNNGLELNLAYDWIRPLAAGNFGWSTSVSGAWNKNKITYVDELTRNPETLASGGAYRVGYPVRSLFSFQFAGLSNEGIPQWYNTAGVPTATMLGPNDADAMVFSGSADPKVNLSFNNDLSYKGISLSIFAIYYGGHYFRARPVPVPYPYPTYSQLPSYLLNSWTPSNTDTDIPGSRQYYQPPATNQYYYSDNLVRRADFIKIRNIVMGYTIPNAIASKIKASNLKVRFQVNNPKSVWVRQKDVHADPETANGVPIPTSYVLGINANF</sequence>
<keyword evidence="14" id="KW-1185">Reference proteome</keyword>
<dbReference type="SUPFAM" id="SSF49464">
    <property type="entry name" value="Carboxypeptidase regulatory domain-like"/>
    <property type="match status" value="1"/>
</dbReference>
<gene>
    <name evidence="13" type="ORF">SAMN04488524_0678</name>
</gene>
<evidence type="ECO:0000256" key="9">
    <source>
        <dbReference type="ARBA" id="ARBA00023237"/>
    </source>
</evidence>
<dbReference type="PROSITE" id="PS52016">
    <property type="entry name" value="TONB_DEPENDENT_REC_3"/>
    <property type="match status" value="1"/>
</dbReference>
<keyword evidence="5 10" id="KW-0812">Transmembrane</keyword>
<evidence type="ECO:0000259" key="12">
    <source>
        <dbReference type="SMART" id="SM00965"/>
    </source>
</evidence>
<evidence type="ECO:0000256" key="2">
    <source>
        <dbReference type="ARBA" id="ARBA00022448"/>
    </source>
</evidence>
<dbReference type="InterPro" id="IPR000531">
    <property type="entry name" value="Beta-barrel_TonB"/>
</dbReference>
<dbReference type="Gene3D" id="2.170.130.10">
    <property type="entry name" value="TonB-dependent receptor, plug domain"/>
    <property type="match status" value="1"/>
</dbReference>
<comment type="subcellular location">
    <subcellularLocation>
        <location evidence="1 10">Cell outer membrane</location>
        <topology evidence="1 10">Multi-pass membrane protein</topology>
    </subcellularLocation>
</comment>
<dbReference type="Pfam" id="PF13715">
    <property type="entry name" value="CarbopepD_reg_2"/>
    <property type="match status" value="1"/>
</dbReference>
<evidence type="ECO:0000313" key="13">
    <source>
        <dbReference type="EMBL" id="SMC47127.1"/>
    </source>
</evidence>
<dbReference type="GO" id="GO:0006826">
    <property type="term" value="P:iron ion transport"/>
    <property type="evidence" value="ECO:0007669"/>
    <property type="project" value="UniProtKB-KW"/>
</dbReference>
<dbReference type="EMBL" id="FWXT01000001">
    <property type="protein sequence ID" value="SMC47127.1"/>
    <property type="molecule type" value="Genomic_DNA"/>
</dbReference>
<evidence type="ECO:0000256" key="3">
    <source>
        <dbReference type="ARBA" id="ARBA00022452"/>
    </source>
</evidence>
<dbReference type="InterPro" id="IPR023997">
    <property type="entry name" value="TonB-dep_OMP_SusC/RagA_CS"/>
</dbReference>
<organism evidence="13 14">
    <name type="scientific">Pedobacter africanus</name>
    <dbReference type="NCBI Taxonomy" id="151894"/>
    <lineage>
        <taxon>Bacteria</taxon>
        <taxon>Pseudomonadati</taxon>
        <taxon>Bacteroidota</taxon>
        <taxon>Sphingobacteriia</taxon>
        <taxon>Sphingobacteriales</taxon>
        <taxon>Sphingobacteriaceae</taxon>
        <taxon>Pedobacter</taxon>
    </lineage>
</organism>
<evidence type="ECO:0000256" key="4">
    <source>
        <dbReference type="ARBA" id="ARBA00022496"/>
    </source>
</evidence>
<feature type="domain" description="Secretin/TonB short N-terminal" evidence="12">
    <location>
        <begin position="68"/>
        <end position="119"/>
    </location>
</feature>
<dbReference type="Gene3D" id="2.60.40.1120">
    <property type="entry name" value="Carboxypeptidase-like, regulatory domain"/>
    <property type="match status" value="1"/>
</dbReference>
<name>A0A1W1ZFG1_9SPHI</name>
<dbReference type="SUPFAM" id="SSF56935">
    <property type="entry name" value="Porins"/>
    <property type="match status" value="1"/>
</dbReference>
<dbReference type="InterPro" id="IPR012910">
    <property type="entry name" value="Plug_dom"/>
</dbReference>
<proteinExistence type="inferred from homology"/>
<dbReference type="NCBIfam" id="TIGR04057">
    <property type="entry name" value="SusC_RagA_signa"/>
    <property type="match status" value="1"/>
</dbReference>
<dbReference type="Pfam" id="PF00593">
    <property type="entry name" value="TonB_dep_Rec_b-barrel"/>
    <property type="match status" value="1"/>
</dbReference>
<dbReference type="InterPro" id="IPR008969">
    <property type="entry name" value="CarboxyPept-like_regulatory"/>
</dbReference>
<dbReference type="AlphaFoldDB" id="A0A1W1ZFG1"/>
<keyword evidence="8 10" id="KW-0472">Membrane</keyword>
<dbReference type="Pfam" id="PF07715">
    <property type="entry name" value="Plug"/>
    <property type="match status" value="1"/>
</dbReference>
<evidence type="ECO:0000256" key="8">
    <source>
        <dbReference type="ARBA" id="ARBA00023136"/>
    </source>
</evidence>